<proteinExistence type="predicted"/>
<organism evidence="2 3">
    <name type="scientific">Vitis vinifera</name>
    <name type="common">Grape</name>
    <dbReference type="NCBI Taxonomy" id="29760"/>
    <lineage>
        <taxon>Eukaryota</taxon>
        <taxon>Viridiplantae</taxon>
        <taxon>Streptophyta</taxon>
        <taxon>Embryophyta</taxon>
        <taxon>Tracheophyta</taxon>
        <taxon>Spermatophyta</taxon>
        <taxon>Magnoliopsida</taxon>
        <taxon>eudicotyledons</taxon>
        <taxon>Gunneridae</taxon>
        <taxon>Pentapetalae</taxon>
        <taxon>rosids</taxon>
        <taxon>Vitales</taxon>
        <taxon>Vitaceae</taxon>
        <taxon>Viteae</taxon>
        <taxon>Vitis</taxon>
    </lineage>
</organism>
<reference evidence="2 3" key="1">
    <citation type="journal article" date="2018" name="PLoS Genet.">
        <title>Population sequencing reveals clonal diversity and ancestral inbreeding in the grapevine cultivar Chardonnay.</title>
        <authorList>
            <person name="Roach M.J."/>
            <person name="Johnson D.L."/>
            <person name="Bohlmann J."/>
            <person name="van Vuuren H.J."/>
            <person name="Jones S.J."/>
            <person name="Pretorius I.S."/>
            <person name="Schmidt S.A."/>
            <person name="Borneman A.R."/>
        </authorList>
    </citation>
    <scope>NUCLEOTIDE SEQUENCE [LARGE SCALE GENOMIC DNA]</scope>
    <source>
        <strain evidence="3">cv. Chardonnay</strain>
        <tissue evidence="2">Leaf</tissue>
    </source>
</reference>
<evidence type="ECO:0000256" key="1">
    <source>
        <dbReference type="SAM" id="MobiDB-lite"/>
    </source>
</evidence>
<evidence type="ECO:0000313" key="3">
    <source>
        <dbReference type="Proteomes" id="UP000288805"/>
    </source>
</evidence>
<sequence length="677" mass="75364">MRLRYKATWQLPQTSSKGTPKALPASLNCFTPIEVSPPPLTGHFSPTSLRPWIHDLSQLSSNPFHPMRNAATSLARHRHATLLRPHHASILPRALQHDSNVGTFLWTFLSSRCQRSIGIGRREDNCLPPYLLARNAFSTGYTSVHGERPSAEYAKLRKASLESVETKHLALLSPRHKKRSIKGLVKSWEDGGRRFKLESCANEAGRFLLCSVVDPESKRYCLVFPEGKGILGGWVLLAEKLCFLGVLTRDEPRGTVVFYGIGSTNEEYEGKAKKSYVDMVKTRVKKLGEAVWLQLGEKDILSERELMDRCLVGRWGQSPMSDPDMPALESWGRSLWNIKGGVGPKGGVFSKWRESQECLGESCGFAITFWSQEVFKKIEDCCGGFVAVDEDIVNFKELKWARLLVRYEGLEWPSSLQVAVGSFCYALQLWWEVKPGLSEVVPVIRNEKGKEREVRDDGEGDSRAGFKMAKEVESSGTVSETVTEADGTKGGQHPVWGKSSCIGPGKKFKLGQQRDLGWGRGPAEEGQVIEVFKDLEEMGRPMMESFKGPVEVGRPILENLRGVRASDGSLYVDGEGPEAVEGAIMGPLRMILADEREAEVSDLAGRESGSSEEASKGVSGMFSQENEEERVEEGELCWHSSSLAKFSRYLGMPTEGFKGEILLLLKRMKERKLQKES</sequence>
<dbReference type="EMBL" id="QGNW01000452">
    <property type="protein sequence ID" value="RVW70880.1"/>
    <property type="molecule type" value="Genomic_DNA"/>
</dbReference>
<comment type="caution">
    <text evidence="2">The sequence shown here is derived from an EMBL/GenBank/DDBJ whole genome shotgun (WGS) entry which is preliminary data.</text>
</comment>
<feature type="region of interest" description="Disordered" evidence="1">
    <location>
        <begin position="601"/>
        <end position="630"/>
    </location>
</feature>
<dbReference type="Proteomes" id="UP000288805">
    <property type="component" value="Unassembled WGS sequence"/>
</dbReference>
<feature type="compositionally biased region" description="Low complexity" evidence="1">
    <location>
        <begin position="607"/>
        <end position="620"/>
    </location>
</feature>
<dbReference type="PANTHER" id="PTHR34427:SF5">
    <property type="entry name" value="DUF4283 DOMAIN-CONTAINING PROTEIN"/>
    <property type="match status" value="1"/>
</dbReference>
<name>A0A438GFA9_VITVI</name>
<gene>
    <name evidence="2" type="ORF">CK203_061421</name>
</gene>
<dbReference type="AlphaFoldDB" id="A0A438GFA9"/>
<dbReference type="PANTHER" id="PTHR34427">
    <property type="entry name" value="DUF4283 DOMAIN PROTEIN"/>
    <property type="match status" value="1"/>
</dbReference>
<feature type="region of interest" description="Disordered" evidence="1">
    <location>
        <begin position="475"/>
        <end position="496"/>
    </location>
</feature>
<evidence type="ECO:0000313" key="2">
    <source>
        <dbReference type="EMBL" id="RVW70880.1"/>
    </source>
</evidence>
<accession>A0A438GFA9</accession>
<protein>
    <submittedName>
        <fullName evidence="2">Uncharacterized protein</fullName>
    </submittedName>
</protein>